<dbReference type="GO" id="GO:0031412">
    <property type="term" value="P:gas vesicle organization"/>
    <property type="evidence" value="ECO:0007669"/>
    <property type="project" value="InterPro"/>
</dbReference>
<dbReference type="GO" id="GO:0031411">
    <property type="term" value="C:gas vesicle"/>
    <property type="evidence" value="ECO:0007669"/>
    <property type="project" value="UniProtKB-SubCell"/>
</dbReference>
<keyword evidence="1" id="KW-0304">Gas vesicle</keyword>
<evidence type="ECO:0000256" key="2">
    <source>
        <dbReference type="ARBA" id="ARBA00035108"/>
    </source>
</evidence>
<dbReference type="PANTHER" id="PTHR36852">
    <property type="entry name" value="PROTEIN GVPL 2"/>
    <property type="match status" value="1"/>
</dbReference>
<dbReference type="EMBL" id="SMKW01000031">
    <property type="protein sequence ID" value="TDD48148.1"/>
    <property type="molecule type" value="Genomic_DNA"/>
</dbReference>
<dbReference type="RefSeq" id="WP_132488302.1">
    <property type="nucleotide sequence ID" value="NZ_SMKW01000031.1"/>
</dbReference>
<reference evidence="4 5" key="1">
    <citation type="submission" date="2019-03" db="EMBL/GenBank/DDBJ databases">
        <title>Draft genome sequences of novel Actinobacteria.</title>
        <authorList>
            <person name="Sahin N."/>
            <person name="Ay H."/>
            <person name="Saygin H."/>
        </authorList>
    </citation>
    <scope>NUCLEOTIDE SEQUENCE [LARGE SCALE GENOMIC DNA]</scope>
    <source>
        <strain evidence="4 5">7K502</strain>
    </source>
</reference>
<keyword evidence="5" id="KW-1185">Reference proteome</keyword>
<organism evidence="4 5">
    <name type="scientific">Saccharopolyspora elongata</name>
    <dbReference type="NCBI Taxonomy" id="2530387"/>
    <lineage>
        <taxon>Bacteria</taxon>
        <taxon>Bacillati</taxon>
        <taxon>Actinomycetota</taxon>
        <taxon>Actinomycetes</taxon>
        <taxon>Pseudonocardiales</taxon>
        <taxon>Pseudonocardiaceae</taxon>
        <taxon>Saccharopolyspora</taxon>
    </lineage>
</organism>
<gene>
    <name evidence="4" type="ORF">E1288_22930</name>
</gene>
<proteinExistence type="inferred from homology"/>
<name>A0A4R4YS89_9PSEU</name>
<dbReference type="PANTHER" id="PTHR36852:SF1">
    <property type="entry name" value="PROTEIN GVPL 2"/>
    <property type="match status" value="1"/>
</dbReference>
<dbReference type="AlphaFoldDB" id="A0A4R4YS89"/>
<protein>
    <submittedName>
        <fullName evidence="4">GvpL/GvpF family gas vesicle protein</fullName>
    </submittedName>
</protein>
<dbReference type="OrthoDB" id="3867411at2"/>
<comment type="caution">
    <text evidence="4">The sequence shown here is derived from an EMBL/GenBank/DDBJ whole genome shotgun (WGS) entry which is preliminary data.</text>
</comment>
<dbReference type="Proteomes" id="UP000294947">
    <property type="component" value="Unassembled WGS sequence"/>
</dbReference>
<sequence length="263" mass="28597">MTTQAERDRNADAAPPESTHGIYVYGILGSSYALPDDLASIGDDETPVRLVSHEGLAAAISEVNLNRPLGTPDDLRSHEEVLDTIAAERTVLPMRFGAVVSSVDAVVDELLAQHHELFEAALAELDGTVQFTVGGRYLDSAHIREVVAEQPEVRELRESLQGVPPEAGYDERLRLGEMVSNAVVAKREADANQLIEAMSPYVAGTAVHEVGGEDDAFDVAMLVERGRRDDFENALDGLGEQWSGRIQLRLVGPLAPYDFLPER</sequence>
<comment type="subcellular location">
    <subcellularLocation>
        <location evidence="2">Gas vesicle</location>
    </subcellularLocation>
</comment>
<evidence type="ECO:0000313" key="5">
    <source>
        <dbReference type="Proteomes" id="UP000294947"/>
    </source>
</evidence>
<comment type="similarity">
    <text evidence="3">Belongs to the gas vesicle GvpF/GvpL family.</text>
</comment>
<evidence type="ECO:0000256" key="1">
    <source>
        <dbReference type="ARBA" id="ARBA00022987"/>
    </source>
</evidence>
<dbReference type="Pfam" id="PF06386">
    <property type="entry name" value="GvpL_GvpF"/>
    <property type="match status" value="1"/>
</dbReference>
<accession>A0A4R4YS89</accession>
<evidence type="ECO:0000256" key="3">
    <source>
        <dbReference type="ARBA" id="ARBA00035643"/>
    </source>
</evidence>
<dbReference type="InterPro" id="IPR009430">
    <property type="entry name" value="GvpL/GvpF"/>
</dbReference>
<evidence type="ECO:0000313" key="4">
    <source>
        <dbReference type="EMBL" id="TDD48148.1"/>
    </source>
</evidence>